<evidence type="ECO:0000256" key="1">
    <source>
        <dbReference type="ARBA" id="ARBA00004141"/>
    </source>
</evidence>
<name>A0A6N8EYQ7_PAEMA</name>
<gene>
    <name evidence="10" type="ORF">GNQ08_23245</name>
</gene>
<feature type="transmembrane region" description="Helical" evidence="8">
    <location>
        <begin position="53"/>
        <end position="70"/>
    </location>
</feature>
<accession>A0A6N8EYQ7</accession>
<reference evidence="10 11" key="1">
    <citation type="submission" date="2019-11" db="EMBL/GenBank/DDBJ databases">
        <title>Draft genome sequences of five Paenibacillus species of dairy origin.</title>
        <authorList>
            <person name="Olajide A.M."/>
            <person name="Chen S."/>
            <person name="Lapointe G."/>
        </authorList>
    </citation>
    <scope>NUCLEOTIDE SEQUENCE [LARGE SCALE GENOMIC DNA]</scope>
    <source>
        <strain evidence="10 11">3CT49</strain>
    </source>
</reference>
<dbReference type="InterPro" id="IPR017475">
    <property type="entry name" value="EPS_sugar_tfrase"/>
</dbReference>
<evidence type="ECO:0000313" key="10">
    <source>
        <dbReference type="EMBL" id="MUG25287.1"/>
    </source>
</evidence>
<evidence type="ECO:0000313" key="11">
    <source>
        <dbReference type="Proteomes" id="UP000442469"/>
    </source>
</evidence>
<organism evidence="10 11">
    <name type="scientific">Paenibacillus macerans</name>
    <name type="common">Bacillus macerans</name>
    <dbReference type="NCBI Taxonomy" id="44252"/>
    <lineage>
        <taxon>Bacteria</taxon>
        <taxon>Bacillati</taxon>
        <taxon>Bacillota</taxon>
        <taxon>Bacilli</taxon>
        <taxon>Bacillales</taxon>
        <taxon>Paenibacillaceae</taxon>
        <taxon>Paenibacillus</taxon>
    </lineage>
</organism>
<dbReference type="Proteomes" id="UP000442469">
    <property type="component" value="Unassembled WGS sequence"/>
</dbReference>
<feature type="region of interest" description="Disordered" evidence="7">
    <location>
        <begin position="449"/>
        <end position="476"/>
    </location>
</feature>
<comment type="similarity">
    <text evidence="2">Belongs to the bacterial sugar transferase family.</text>
</comment>
<dbReference type="PANTHER" id="PTHR30576:SF0">
    <property type="entry name" value="UNDECAPRENYL-PHOSPHATE N-ACETYLGALACTOSAMINYL 1-PHOSPHATE TRANSFERASE-RELATED"/>
    <property type="match status" value="1"/>
</dbReference>
<proteinExistence type="inferred from homology"/>
<feature type="transmembrane region" description="Helical" evidence="8">
    <location>
        <begin position="82"/>
        <end position="102"/>
    </location>
</feature>
<feature type="transmembrane region" description="Helical" evidence="8">
    <location>
        <begin position="12"/>
        <end position="33"/>
    </location>
</feature>
<dbReference type="GO" id="GO:0016780">
    <property type="term" value="F:phosphotransferase activity, for other substituted phosphate groups"/>
    <property type="evidence" value="ECO:0007669"/>
    <property type="project" value="TreeGrafter"/>
</dbReference>
<evidence type="ECO:0000256" key="5">
    <source>
        <dbReference type="ARBA" id="ARBA00022989"/>
    </source>
</evidence>
<evidence type="ECO:0000256" key="6">
    <source>
        <dbReference type="ARBA" id="ARBA00023136"/>
    </source>
</evidence>
<comment type="subcellular location">
    <subcellularLocation>
        <location evidence="1">Membrane</location>
        <topology evidence="1">Multi-pass membrane protein</topology>
    </subcellularLocation>
</comment>
<feature type="compositionally biased region" description="Low complexity" evidence="7">
    <location>
        <begin position="467"/>
        <end position="476"/>
    </location>
</feature>
<feature type="compositionally biased region" description="Pro residues" evidence="7">
    <location>
        <begin position="453"/>
        <end position="466"/>
    </location>
</feature>
<dbReference type="PANTHER" id="PTHR30576">
    <property type="entry name" value="COLANIC BIOSYNTHESIS UDP-GLUCOSE LIPID CARRIER TRANSFERASE"/>
    <property type="match status" value="1"/>
</dbReference>
<evidence type="ECO:0000256" key="2">
    <source>
        <dbReference type="ARBA" id="ARBA00006464"/>
    </source>
</evidence>
<feature type="transmembrane region" description="Helical" evidence="8">
    <location>
        <begin position="263"/>
        <end position="287"/>
    </location>
</feature>
<evidence type="ECO:0000256" key="8">
    <source>
        <dbReference type="SAM" id="Phobius"/>
    </source>
</evidence>
<keyword evidence="4 8" id="KW-0812">Transmembrane</keyword>
<dbReference type="GO" id="GO:0016020">
    <property type="term" value="C:membrane"/>
    <property type="evidence" value="ECO:0007669"/>
    <property type="project" value="UniProtKB-SubCell"/>
</dbReference>
<comment type="caution">
    <text evidence="10">The sequence shown here is derived from an EMBL/GenBank/DDBJ whole genome shotgun (WGS) entry which is preliminary data.</text>
</comment>
<dbReference type="AlphaFoldDB" id="A0A6N8EYQ7"/>
<dbReference type="NCBIfam" id="TIGR03025">
    <property type="entry name" value="EPS_sugtrans"/>
    <property type="match status" value="1"/>
</dbReference>
<evidence type="ECO:0000259" key="9">
    <source>
        <dbReference type="Pfam" id="PF02397"/>
    </source>
</evidence>
<evidence type="ECO:0000256" key="4">
    <source>
        <dbReference type="ARBA" id="ARBA00022692"/>
    </source>
</evidence>
<dbReference type="EMBL" id="WNZZ01000023">
    <property type="protein sequence ID" value="MUG25287.1"/>
    <property type="molecule type" value="Genomic_DNA"/>
</dbReference>
<evidence type="ECO:0000256" key="3">
    <source>
        <dbReference type="ARBA" id="ARBA00022679"/>
    </source>
</evidence>
<keyword evidence="3 10" id="KW-0808">Transferase</keyword>
<keyword evidence="6 8" id="KW-0472">Membrane</keyword>
<evidence type="ECO:0000256" key="7">
    <source>
        <dbReference type="SAM" id="MobiDB-lite"/>
    </source>
</evidence>
<dbReference type="RefSeq" id="WP_155620957.1">
    <property type="nucleotide sequence ID" value="NZ_WNZZ01000023.1"/>
</dbReference>
<protein>
    <submittedName>
        <fullName evidence="10">Exopolysaccharide biosynthesis polyprenyl glycosylphosphotransferase</fullName>
    </submittedName>
</protein>
<dbReference type="Pfam" id="PF02397">
    <property type="entry name" value="Bac_transf"/>
    <property type="match status" value="1"/>
</dbReference>
<dbReference type="InterPro" id="IPR003362">
    <property type="entry name" value="Bact_transf"/>
</dbReference>
<keyword evidence="5 8" id="KW-1133">Transmembrane helix</keyword>
<sequence>MIKLYRSRGMKVVLWLLDGLMVYAGCLLAERLLVLAGRAFPLVAVQEAFFRNAPWLVLFTIVTYYFFNLYDLAGRRKPSQFLFNLVLAQLFIAAELIVFGYGTRSFFLPPWLLFVTFFVQLLLSFGLRLLLFFVQSQGIGRKRTLVVIGPGSPSDLTTLHKIMLKGKPWFHIERIIQSAEAGERLPEHVWTGIEALIVGPGLPSPAKAEWVRLAGRRNVEVVMIPDFYELYLADAEPQQIDDLLVYSLMPPHLSLPERLVKRLFDLLVSGLLLLAASPVMLFMFAAIPLTSKGKALYVQERVGLAEKPFPLYKFRSMVEDAEGMTGPVLAGRDDPRITRLGRFMRSTRIDELPQLFNVLLGQMSLVGPRPERAFFINRFKEELPHYTYRMMVKPGLTGYAQVMAGYASTPSDKLRYDLMYIKRYSLLLDIQILFQTIRVILQREQAKGVEQPAPSPAPLPAAPPPMASSSSFEGTS</sequence>
<feature type="domain" description="Bacterial sugar transferase" evidence="9">
    <location>
        <begin position="261"/>
        <end position="441"/>
    </location>
</feature>
<feature type="transmembrane region" description="Helical" evidence="8">
    <location>
        <begin position="108"/>
        <end position="134"/>
    </location>
</feature>